<organism evidence="1 2">
    <name type="scientific">Mycena pura</name>
    <dbReference type="NCBI Taxonomy" id="153505"/>
    <lineage>
        <taxon>Eukaryota</taxon>
        <taxon>Fungi</taxon>
        <taxon>Dikarya</taxon>
        <taxon>Basidiomycota</taxon>
        <taxon>Agaricomycotina</taxon>
        <taxon>Agaricomycetes</taxon>
        <taxon>Agaricomycetidae</taxon>
        <taxon>Agaricales</taxon>
        <taxon>Marasmiineae</taxon>
        <taxon>Mycenaceae</taxon>
        <taxon>Mycena</taxon>
    </lineage>
</organism>
<evidence type="ECO:0000313" key="2">
    <source>
        <dbReference type="Proteomes" id="UP001219525"/>
    </source>
</evidence>
<reference evidence="1" key="1">
    <citation type="submission" date="2023-03" db="EMBL/GenBank/DDBJ databases">
        <title>Massive genome expansion in bonnet fungi (Mycena s.s.) driven by repeated elements and novel gene families across ecological guilds.</title>
        <authorList>
            <consortium name="Lawrence Berkeley National Laboratory"/>
            <person name="Harder C.B."/>
            <person name="Miyauchi S."/>
            <person name="Viragh M."/>
            <person name="Kuo A."/>
            <person name="Thoen E."/>
            <person name="Andreopoulos B."/>
            <person name="Lu D."/>
            <person name="Skrede I."/>
            <person name="Drula E."/>
            <person name="Henrissat B."/>
            <person name="Morin E."/>
            <person name="Kohler A."/>
            <person name="Barry K."/>
            <person name="LaButti K."/>
            <person name="Morin E."/>
            <person name="Salamov A."/>
            <person name="Lipzen A."/>
            <person name="Mereny Z."/>
            <person name="Hegedus B."/>
            <person name="Baldrian P."/>
            <person name="Stursova M."/>
            <person name="Weitz H."/>
            <person name="Taylor A."/>
            <person name="Grigoriev I.V."/>
            <person name="Nagy L.G."/>
            <person name="Martin F."/>
            <person name="Kauserud H."/>
        </authorList>
    </citation>
    <scope>NUCLEOTIDE SEQUENCE</scope>
    <source>
        <strain evidence="1">9144</strain>
    </source>
</reference>
<dbReference type="EMBL" id="JARJCW010000001">
    <property type="protein sequence ID" value="KAJ7229949.1"/>
    <property type="molecule type" value="Genomic_DNA"/>
</dbReference>
<dbReference type="AlphaFoldDB" id="A0AAD6YV68"/>
<evidence type="ECO:0000313" key="1">
    <source>
        <dbReference type="EMBL" id="KAJ7229949.1"/>
    </source>
</evidence>
<feature type="non-terminal residue" evidence="1">
    <location>
        <position position="116"/>
    </location>
</feature>
<gene>
    <name evidence="1" type="ORF">GGX14DRAFT_336259</name>
</gene>
<sequence length="116" mass="13190">MLKCLHKYGYSFDVVKPTYHLLRELPFWHHLGKRTDARDGNNYLACKCLRDNHGVLYTKEGLAVMNRLEDEAHSPSATCECLPCSDDRRNKGCANPHACAKAVVMGLDRLSTKWDP</sequence>
<protein>
    <submittedName>
        <fullName evidence="1">Uncharacterized protein</fullName>
    </submittedName>
</protein>
<keyword evidence="2" id="KW-1185">Reference proteome</keyword>
<dbReference type="Proteomes" id="UP001219525">
    <property type="component" value="Unassembled WGS sequence"/>
</dbReference>
<name>A0AAD6YV68_9AGAR</name>
<proteinExistence type="predicted"/>
<comment type="caution">
    <text evidence="1">The sequence shown here is derived from an EMBL/GenBank/DDBJ whole genome shotgun (WGS) entry which is preliminary data.</text>
</comment>
<accession>A0AAD6YV68</accession>